<name>A0A0F5NEI8_9MYCO</name>
<dbReference type="RefSeq" id="WP_046183270.1">
    <property type="nucleotide sequence ID" value="NZ_JACKSS010000105.1"/>
</dbReference>
<dbReference type="PANTHER" id="PTHR21266:SF60">
    <property type="entry name" value="3-KETOSTEROID-9-ALPHA-MONOOXYGENASE, OXYGENASE COMPONENT"/>
    <property type="match status" value="1"/>
</dbReference>
<evidence type="ECO:0000256" key="5">
    <source>
        <dbReference type="ARBA" id="ARBA00023014"/>
    </source>
</evidence>
<dbReference type="SUPFAM" id="SSF50022">
    <property type="entry name" value="ISP domain"/>
    <property type="match status" value="1"/>
</dbReference>
<evidence type="ECO:0000256" key="4">
    <source>
        <dbReference type="ARBA" id="ARBA00023004"/>
    </source>
</evidence>
<evidence type="ECO:0000256" key="1">
    <source>
        <dbReference type="ARBA" id="ARBA00022714"/>
    </source>
</evidence>
<dbReference type="GO" id="GO:0004497">
    <property type="term" value="F:monooxygenase activity"/>
    <property type="evidence" value="ECO:0007669"/>
    <property type="project" value="UniProtKB-ARBA"/>
</dbReference>
<protein>
    <submittedName>
        <fullName evidence="7">2Fe-2S ferredoxin</fullName>
    </submittedName>
</protein>
<evidence type="ECO:0000313" key="7">
    <source>
        <dbReference type="EMBL" id="ORW18562.1"/>
    </source>
</evidence>
<evidence type="ECO:0000256" key="2">
    <source>
        <dbReference type="ARBA" id="ARBA00022723"/>
    </source>
</evidence>
<dbReference type="InterPro" id="IPR050584">
    <property type="entry name" value="Cholesterol_7-desaturase"/>
</dbReference>
<reference evidence="7 8" key="1">
    <citation type="submission" date="2016-01" db="EMBL/GenBank/DDBJ databases">
        <title>The new phylogeny of the genus Mycobacterium.</title>
        <authorList>
            <person name="Tarcisio F."/>
            <person name="Conor M."/>
            <person name="Antonella G."/>
            <person name="Elisabetta G."/>
            <person name="Giulia F.S."/>
            <person name="Sara T."/>
            <person name="Anna F."/>
            <person name="Clotilde B."/>
            <person name="Roberto B."/>
            <person name="Veronica D.S."/>
            <person name="Fabio R."/>
            <person name="Monica P."/>
            <person name="Olivier J."/>
            <person name="Enrico T."/>
            <person name="Nicola S."/>
        </authorList>
    </citation>
    <scope>NUCLEOTIDE SEQUENCE [LARGE SCALE GENOMIC DNA]</scope>
    <source>
        <strain evidence="7 8">DSM 44803</strain>
    </source>
</reference>
<dbReference type="GO" id="GO:0051537">
    <property type="term" value="F:2 iron, 2 sulfur cluster binding"/>
    <property type="evidence" value="ECO:0007669"/>
    <property type="project" value="UniProtKB-KW"/>
</dbReference>
<dbReference type="Pfam" id="PF19299">
    <property type="entry name" value="DUF5914"/>
    <property type="match status" value="1"/>
</dbReference>
<dbReference type="GO" id="GO:0046872">
    <property type="term" value="F:metal ion binding"/>
    <property type="evidence" value="ECO:0007669"/>
    <property type="project" value="UniProtKB-KW"/>
</dbReference>
<keyword evidence="2" id="KW-0479">Metal-binding</keyword>
<sequence>MNIREQLQHLRPAARPKDWPLQVIPRTSWADQRPTYRDAQPAIIDGALKRAQQKPTGNWFAFASSVDVRSGRPFGARVAGVEIVAWRDGEHRLCVGPRSCPHLGADLATGTVHGGTLICRWHGLALDGHGREFGWSPLPSHDDGTLVWVRLDKVGGETPLEEPVIPARPTGDTLAAVARMAGVCEPADIIANRLDPWHGAWFHPYSFTRLEVLTTPTEHVDRFLVAVTFRMGRLGVPVVAEFSCPEARTIVMRIVDGEGTGSTVETHATPIGSGPDGHPRTAVLEATIAHSDRPGFKRASRAAPLITPLMRLAANRLWRDDLAYAERRYHVRAGLG</sequence>
<organism evidence="7 8">
    <name type="scientific">Mycobacterium nebraskense</name>
    <dbReference type="NCBI Taxonomy" id="244292"/>
    <lineage>
        <taxon>Bacteria</taxon>
        <taxon>Bacillati</taxon>
        <taxon>Actinomycetota</taxon>
        <taxon>Actinomycetes</taxon>
        <taxon>Mycobacteriales</taxon>
        <taxon>Mycobacteriaceae</taxon>
        <taxon>Mycobacterium</taxon>
    </lineage>
</organism>
<dbReference type="PANTHER" id="PTHR21266">
    <property type="entry name" value="IRON-SULFUR DOMAIN CONTAINING PROTEIN"/>
    <property type="match status" value="1"/>
</dbReference>
<keyword evidence="1" id="KW-0001">2Fe-2S</keyword>
<dbReference type="Proteomes" id="UP000193781">
    <property type="component" value="Unassembled WGS sequence"/>
</dbReference>
<dbReference type="EMBL" id="LQPH01000144">
    <property type="protein sequence ID" value="ORW18562.1"/>
    <property type="molecule type" value="Genomic_DNA"/>
</dbReference>
<dbReference type="PROSITE" id="PS51296">
    <property type="entry name" value="RIESKE"/>
    <property type="match status" value="1"/>
</dbReference>
<dbReference type="AlphaFoldDB" id="A0A0F5NEI8"/>
<dbReference type="OrthoDB" id="4741956at2"/>
<dbReference type="GO" id="GO:0016705">
    <property type="term" value="F:oxidoreductase activity, acting on paired donors, with incorporation or reduction of molecular oxygen"/>
    <property type="evidence" value="ECO:0007669"/>
    <property type="project" value="UniProtKB-ARBA"/>
</dbReference>
<keyword evidence="4" id="KW-0408">Iron</keyword>
<dbReference type="STRING" id="244292.ABW17_00465"/>
<proteinExistence type="predicted"/>
<dbReference type="InterPro" id="IPR017941">
    <property type="entry name" value="Rieske_2Fe-2S"/>
</dbReference>
<gene>
    <name evidence="7" type="ORF">AWC17_09920</name>
</gene>
<dbReference type="InterPro" id="IPR045612">
    <property type="entry name" value="DUF5914"/>
</dbReference>
<dbReference type="Gene3D" id="2.102.10.10">
    <property type="entry name" value="Rieske [2Fe-2S] iron-sulphur domain"/>
    <property type="match status" value="1"/>
</dbReference>
<feature type="domain" description="Rieske" evidence="6">
    <location>
        <begin position="60"/>
        <end position="149"/>
    </location>
</feature>
<dbReference type="Pfam" id="PF00355">
    <property type="entry name" value="Rieske"/>
    <property type="match status" value="1"/>
</dbReference>
<evidence type="ECO:0000259" key="6">
    <source>
        <dbReference type="PROSITE" id="PS51296"/>
    </source>
</evidence>
<keyword evidence="8" id="KW-1185">Reference proteome</keyword>
<comment type="caution">
    <text evidence="7">The sequence shown here is derived from an EMBL/GenBank/DDBJ whole genome shotgun (WGS) entry which is preliminary data.</text>
</comment>
<accession>A0A0F5NEI8</accession>
<keyword evidence="5" id="KW-0411">Iron-sulfur</keyword>
<evidence type="ECO:0000313" key="8">
    <source>
        <dbReference type="Proteomes" id="UP000193781"/>
    </source>
</evidence>
<evidence type="ECO:0000256" key="3">
    <source>
        <dbReference type="ARBA" id="ARBA00023002"/>
    </source>
</evidence>
<keyword evidence="3" id="KW-0560">Oxidoreductase</keyword>
<dbReference type="InterPro" id="IPR036922">
    <property type="entry name" value="Rieske_2Fe-2S_sf"/>
</dbReference>